<evidence type="ECO:0000313" key="2">
    <source>
        <dbReference type="EMBL" id="BDB52796.1"/>
    </source>
</evidence>
<keyword evidence="1" id="KW-0732">Signal</keyword>
<feature type="chain" id="PRO_5046966200" evidence="1">
    <location>
        <begin position="23"/>
        <end position="72"/>
    </location>
</feature>
<dbReference type="Proteomes" id="UP001319865">
    <property type="component" value="Chromosome"/>
</dbReference>
<protein>
    <submittedName>
        <fullName evidence="2">Uncharacterized protein</fullName>
    </submittedName>
</protein>
<reference evidence="2 3" key="1">
    <citation type="journal article" date="2022" name="Int. J. Syst. Evol. Microbiol.">
        <title>Flavobacterium ammonificans sp. nov. and Flavobacterium ammoniigenes sp. nov., ammonifying bacteria isolated from surface river water.</title>
        <authorList>
            <person name="Watanabe K."/>
            <person name="Kitamura T."/>
            <person name="Ogata Y."/>
            <person name="Shindo C."/>
            <person name="Suda W."/>
        </authorList>
    </citation>
    <scope>NUCLEOTIDE SEQUENCE [LARGE SCALE GENOMIC DNA]</scope>
    <source>
        <strain evidence="2 3">GENT11</strain>
    </source>
</reference>
<evidence type="ECO:0000313" key="3">
    <source>
        <dbReference type="Proteomes" id="UP001319865"/>
    </source>
</evidence>
<dbReference type="RefSeq" id="WP_229328771.1">
    <property type="nucleotide sequence ID" value="NZ_AP025183.1"/>
</dbReference>
<accession>A0ABM7V217</accession>
<organism evidence="2 3">
    <name type="scientific">Flavobacterium ammonificans</name>
    <dbReference type="NCBI Taxonomy" id="1751056"/>
    <lineage>
        <taxon>Bacteria</taxon>
        <taxon>Pseudomonadati</taxon>
        <taxon>Bacteroidota</taxon>
        <taxon>Flavobacteriia</taxon>
        <taxon>Flavobacteriales</taxon>
        <taxon>Flavobacteriaceae</taxon>
        <taxon>Flavobacterium</taxon>
    </lineage>
</organism>
<keyword evidence="3" id="KW-1185">Reference proteome</keyword>
<gene>
    <name evidence="2" type="ORF">GENT11_11080</name>
</gene>
<evidence type="ECO:0000256" key="1">
    <source>
        <dbReference type="SAM" id="SignalP"/>
    </source>
</evidence>
<dbReference type="EMBL" id="AP025183">
    <property type="protein sequence ID" value="BDB52796.1"/>
    <property type="molecule type" value="Genomic_DNA"/>
</dbReference>
<name>A0ABM7V217_9FLAO</name>
<sequence>MKDMKKVIAIVAVALFTVSMNAQEPKQEKKEMACCSKNAKKSSDEVAKCQAKCKAEGKKCDAKAHKASGKKC</sequence>
<proteinExistence type="predicted"/>
<reference evidence="2 3" key="2">
    <citation type="journal article" date="2022" name="Microorganisms">
        <title>Complete Genome Sequences of Two Flavobacterium ammonificans Strains and a Flavobacterium ammoniigenes Strain of Ammonifying Bacterioplankton Isolated from Surface River Water.</title>
        <authorList>
            <person name="Suda W."/>
            <person name="Ogata Y."/>
            <person name="Shindo C."/>
            <person name="Watanabe K."/>
        </authorList>
    </citation>
    <scope>NUCLEOTIDE SEQUENCE [LARGE SCALE GENOMIC DNA]</scope>
    <source>
        <strain evidence="2 3">GENT11</strain>
    </source>
</reference>
<feature type="signal peptide" evidence="1">
    <location>
        <begin position="1"/>
        <end position="22"/>
    </location>
</feature>